<dbReference type="Proteomes" id="UP001066276">
    <property type="component" value="Chromosome 9"/>
</dbReference>
<reference evidence="1" key="1">
    <citation type="journal article" date="2022" name="bioRxiv">
        <title>Sequencing and chromosome-scale assembly of the giantPleurodeles waltlgenome.</title>
        <authorList>
            <person name="Brown T."/>
            <person name="Elewa A."/>
            <person name="Iarovenko S."/>
            <person name="Subramanian E."/>
            <person name="Araus A.J."/>
            <person name="Petzold A."/>
            <person name="Susuki M."/>
            <person name="Suzuki K.-i.T."/>
            <person name="Hayashi T."/>
            <person name="Toyoda A."/>
            <person name="Oliveira C."/>
            <person name="Osipova E."/>
            <person name="Leigh N.D."/>
            <person name="Simon A."/>
            <person name="Yun M.H."/>
        </authorList>
    </citation>
    <scope>NUCLEOTIDE SEQUENCE</scope>
    <source>
        <strain evidence="1">20211129_DDA</strain>
        <tissue evidence="1">Liver</tissue>
    </source>
</reference>
<sequence>MSIQRTPFCTHICGKKCCLTKHDSPNIVMKVSNRNELIGCLAWQQLQKASGSQRLSGGELDRADAMTNRQRYSQGAPILHRSAAYPLRGDSANNSGPVMSGRHTRFMDERIPV</sequence>
<gene>
    <name evidence="1" type="ORF">NDU88_001819</name>
</gene>
<accession>A0AAV7MM16</accession>
<proteinExistence type="predicted"/>
<name>A0AAV7MM16_PLEWA</name>
<comment type="caution">
    <text evidence="1">The sequence shown here is derived from an EMBL/GenBank/DDBJ whole genome shotgun (WGS) entry which is preliminary data.</text>
</comment>
<keyword evidence="2" id="KW-1185">Reference proteome</keyword>
<organism evidence="1 2">
    <name type="scientific">Pleurodeles waltl</name>
    <name type="common">Iberian ribbed newt</name>
    <dbReference type="NCBI Taxonomy" id="8319"/>
    <lineage>
        <taxon>Eukaryota</taxon>
        <taxon>Metazoa</taxon>
        <taxon>Chordata</taxon>
        <taxon>Craniata</taxon>
        <taxon>Vertebrata</taxon>
        <taxon>Euteleostomi</taxon>
        <taxon>Amphibia</taxon>
        <taxon>Batrachia</taxon>
        <taxon>Caudata</taxon>
        <taxon>Salamandroidea</taxon>
        <taxon>Salamandridae</taxon>
        <taxon>Pleurodelinae</taxon>
        <taxon>Pleurodeles</taxon>
    </lineage>
</organism>
<protein>
    <submittedName>
        <fullName evidence="1">Uncharacterized protein</fullName>
    </submittedName>
</protein>
<evidence type="ECO:0000313" key="1">
    <source>
        <dbReference type="EMBL" id="KAJ1104407.1"/>
    </source>
</evidence>
<evidence type="ECO:0000313" key="2">
    <source>
        <dbReference type="Proteomes" id="UP001066276"/>
    </source>
</evidence>
<dbReference type="EMBL" id="JANPWB010000013">
    <property type="protein sequence ID" value="KAJ1104407.1"/>
    <property type="molecule type" value="Genomic_DNA"/>
</dbReference>
<dbReference type="AlphaFoldDB" id="A0AAV7MM16"/>